<evidence type="ECO:0000313" key="14">
    <source>
        <dbReference type="Ensembl" id="ENSSVLP00005006996.1"/>
    </source>
</evidence>
<evidence type="ECO:0000256" key="8">
    <source>
        <dbReference type="ARBA" id="ARBA00023242"/>
    </source>
</evidence>
<evidence type="ECO:0000256" key="2">
    <source>
        <dbReference type="ARBA" id="ARBA00008146"/>
    </source>
</evidence>
<evidence type="ECO:0000256" key="3">
    <source>
        <dbReference type="ARBA" id="ARBA00020160"/>
    </source>
</evidence>
<sequence>MSIGVPIKVLHKAEGHIVTCETNTGEVYRGKLIEAEDNMNCQMSNITVTYRDGRVAQLEQPPKSFGIIGYDLGLCKYIL</sequence>
<dbReference type="GO" id="GO:0000387">
    <property type="term" value="P:spliceosomal snRNP assembly"/>
    <property type="evidence" value="ECO:0007669"/>
    <property type="project" value="UniProtKB-UniRule"/>
</dbReference>
<reference evidence="14" key="1">
    <citation type="submission" date="2025-08" db="UniProtKB">
        <authorList>
            <consortium name="Ensembl"/>
        </authorList>
    </citation>
    <scope>IDENTIFICATION</scope>
</reference>
<dbReference type="InterPro" id="IPR001163">
    <property type="entry name" value="Sm_dom_euk/arc"/>
</dbReference>
<organism evidence="14 15">
    <name type="scientific">Sciurus vulgaris</name>
    <name type="common">Eurasian red squirrel</name>
    <dbReference type="NCBI Taxonomy" id="55149"/>
    <lineage>
        <taxon>Eukaryota</taxon>
        <taxon>Metazoa</taxon>
        <taxon>Chordata</taxon>
        <taxon>Craniata</taxon>
        <taxon>Vertebrata</taxon>
        <taxon>Euteleostomi</taxon>
        <taxon>Mammalia</taxon>
        <taxon>Eutheria</taxon>
        <taxon>Euarchontoglires</taxon>
        <taxon>Glires</taxon>
        <taxon>Rodentia</taxon>
        <taxon>Sciuromorpha</taxon>
        <taxon>Sciuridae</taxon>
        <taxon>Sciurinae</taxon>
        <taxon>Sciurini</taxon>
        <taxon>Sciurus</taxon>
    </lineage>
</organism>
<comment type="subcellular location">
    <subcellularLocation>
        <location evidence="12">Cytoplasm</location>
        <location evidence="12">Cytosol</location>
    </subcellularLocation>
    <subcellularLocation>
        <location evidence="1 12">Nucleus</location>
    </subcellularLocation>
    <text evidence="12">SMN-mediated assembly into core snRNPs occurs in the cytosol before SMN-mediated transport to the nucleus to be included in spliceosomes.</text>
</comment>
<evidence type="ECO:0000256" key="4">
    <source>
        <dbReference type="ARBA" id="ARBA00022490"/>
    </source>
</evidence>
<evidence type="ECO:0000256" key="12">
    <source>
        <dbReference type="RuleBase" id="RU365050"/>
    </source>
</evidence>
<evidence type="ECO:0000256" key="9">
    <source>
        <dbReference type="ARBA" id="ARBA00023274"/>
    </source>
</evidence>
<evidence type="ECO:0000256" key="1">
    <source>
        <dbReference type="ARBA" id="ARBA00004123"/>
    </source>
</evidence>
<keyword evidence="6" id="KW-0747">Spliceosome</keyword>
<keyword evidence="4 12" id="KW-0963">Cytoplasm</keyword>
<keyword evidence="15" id="KW-1185">Reference proteome</keyword>
<dbReference type="SMART" id="SM00651">
    <property type="entry name" value="Sm"/>
    <property type="match status" value="1"/>
</dbReference>
<comment type="similarity">
    <text evidence="2 12">Belongs to the snRNP core protein family.</text>
</comment>
<dbReference type="GO" id="GO:0005681">
    <property type="term" value="C:spliceosomal complex"/>
    <property type="evidence" value="ECO:0007669"/>
    <property type="project" value="UniProtKB-KW"/>
</dbReference>
<keyword evidence="7 12" id="KW-0508">mRNA splicing</keyword>
<accession>A0A8D2B3S3</accession>
<dbReference type="Pfam" id="PF01423">
    <property type="entry name" value="LSM"/>
    <property type="match status" value="1"/>
</dbReference>
<evidence type="ECO:0000256" key="5">
    <source>
        <dbReference type="ARBA" id="ARBA00022664"/>
    </source>
</evidence>
<protein>
    <recommendedName>
        <fullName evidence="3 12">Small nuclear ribonucleoprotein Sm D3</fullName>
        <shortName evidence="12">Sm-D3</shortName>
    </recommendedName>
    <alternativeName>
        <fullName evidence="10 12">snRNP core protein D3</fullName>
    </alternativeName>
</protein>
<evidence type="ECO:0000256" key="11">
    <source>
        <dbReference type="ARBA" id="ARBA00056968"/>
    </source>
</evidence>
<dbReference type="CDD" id="cd01721">
    <property type="entry name" value="Sm_D3"/>
    <property type="match status" value="1"/>
</dbReference>
<reference evidence="14" key="2">
    <citation type="submission" date="2025-09" db="UniProtKB">
        <authorList>
            <consortium name="Ensembl"/>
        </authorList>
    </citation>
    <scope>IDENTIFICATION</scope>
</reference>
<evidence type="ECO:0000313" key="15">
    <source>
        <dbReference type="Proteomes" id="UP000694564"/>
    </source>
</evidence>
<dbReference type="InterPro" id="IPR027141">
    <property type="entry name" value="LSm4/Sm_D1/D3"/>
</dbReference>
<dbReference type="GO" id="GO:0005829">
    <property type="term" value="C:cytosol"/>
    <property type="evidence" value="ECO:0007669"/>
    <property type="project" value="UniProtKB-SubCell"/>
</dbReference>
<dbReference type="GeneTree" id="ENSGT00610000086153"/>
<keyword evidence="5 12" id="KW-0507">mRNA processing</keyword>
<dbReference type="OrthoDB" id="6425924at2759"/>
<proteinExistence type="inferred from homology"/>
<keyword evidence="8 12" id="KW-0539">Nucleus</keyword>
<gene>
    <name evidence="12" type="primary">SNRPD3</name>
</gene>
<dbReference type="Proteomes" id="UP000694564">
    <property type="component" value="Chromosome 7"/>
</dbReference>
<evidence type="ECO:0000256" key="10">
    <source>
        <dbReference type="ARBA" id="ARBA00033126"/>
    </source>
</evidence>
<evidence type="ECO:0000259" key="13">
    <source>
        <dbReference type="SMART" id="SM00651"/>
    </source>
</evidence>
<name>A0A8D2B3S3_SCIVU</name>
<dbReference type="SUPFAM" id="SSF50182">
    <property type="entry name" value="Sm-like ribonucleoproteins"/>
    <property type="match status" value="1"/>
</dbReference>
<dbReference type="InterPro" id="IPR010920">
    <property type="entry name" value="LSM_dom_sf"/>
</dbReference>
<comment type="function">
    <text evidence="11 12">Plays a role in pre-mRNA splicing as a core component of the spliceosomal U1, U2, U4 and U5 small nuclear ribonucleoproteins (snRNPs), the building blocks of the spliceosome. Component of both the pre-catalytic spliceosome B complex and activated spliceosome C complexes. As a component of the minor spliceosome, involved in the splicing of U12-type introns in pre-mRNAs. As part of the U7 snRNP it is involved in histone pre-mRNA 3'-end processing.</text>
</comment>
<feature type="domain" description="Sm" evidence="13">
    <location>
        <begin position="8"/>
        <end position="59"/>
    </location>
</feature>
<dbReference type="AlphaFoldDB" id="A0A8D2B3S3"/>
<evidence type="ECO:0000256" key="7">
    <source>
        <dbReference type="ARBA" id="ARBA00023187"/>
    </source>
</evidence>
<dbReference type="FunFam" id="2.30.30.100:FF:000002">
    <property type="entry name" value="Small nuclear ribonucleoprotein Sm D3"/>
    <property type="match status" value="1"/>
</dbReference>
<dbReference type="Gene3D" id="2.30.30.100">
    <property type="match status" value="1"/>
</dbReference>
<keyword evidence="9 12" id="KW-0687">Ribonucleoprotein</keyword>
<dbReference type="InterPro" id="IPR034099">
    <property type="entry name" value="SmD3"/>
</dbReference>
<dbReference type="PANTHER" id="PTHR23338">
    <property type="entry name" value="SMALL NUCLEAR RIBONUCLEOPROTEIN SM"/>
    <property type="match status" value="1"/>
</dbReference>
<evidence type="ECO:0000256" key="6">
    <source>
        <dbReference type="ARBA" id="ARBA00022728"/>
    </source>
</evidence>
<dbReference type="Ensembl" id="ENSSVLT00005007799.1">
    <property type="protein sequence ID" value="ENSSVLP00005006996.1"/>
    <property type="gene ID" value="ENSSVLG00005005709.1"/>
</dbReference>